<comment type="caution">
    <text evidence="1">The sequence shown here is derived from an EMBL/GenBank/DDBJ whole genome shotgun (WGS) entry which is preliminary data.</text>
</comment>
<reference evidence="1" key="2">
    <citation type="submission" date="2020-09" db="EMBL/GenBank/DDBJ databases">
        <authorList>
            <person name="Sun Q."/>
            <person name="Ohkuma M."/>
        </authorList>
    </citation>
    <scope>NUCLEOTIDE SEQUENCE</scope>
    <source>
        <strain evidence="1">JCM 4346</strain>
    </source>
</reference>
<accession>A0A918BX98</accession>
<sequence length="111" mass="12360">MSGCICPCWTAATRWGVLAVTLDTVVDDDRRLLRRLAGLVADMIVTKHSYTDQFFQARRREPMSVAAEMQWSLLPPLMMTVPQVTVAGILEPAYSITGDSCRCRPEALWGS</sequence>
<name>A0A918BX98_9ACTN</name>
<keyword evidence="2" id="KW-1185">Reference proteome</keyword>
<reference evidence="1" key="1">
    <citation type="journal article" date="2014" name="Int. J. Syst. Evol. Microbiol.">
        <title>Complete genome sequence of Corynebacterium casei LMG S-19264T (=DSM 44701T), isolated from a smear-ripened cheese.</title>
        <authorList>
            <consortium name="US DOE Joint Genome Institute (JGI-PGF)"/>
            <person name="Walter F."/>
            <person name="Albersmeier A."/>
            <person name="Kalinowski J."/>
            <person name="Ruckert C."/>
        </authorList>
    </citation>
    <scope>NUCLEOTIDE SEQUENCE</scope>
    <source>
        <strain evidence="1">JCM 4346</strain>
    </source>
</reference>
<protein>
    <submittedName>
        <fullName evidence="1">Uncharacterized protein</fullName>
    </submittedName>
</protein>
<gene>
    <name evidence="1" type="ORF">GCM10010251_07530</name>
</gene>
<proteinExistence type="predicted"/>
<evidence type="ECO:0000313" key="1">
    <source>
        <dbReference type="EMBL" id="GGQ95473.1"/>
    </source>
</evidence>
<dbReference type="Proteomes" id="UP000658320">
    <property type="component" value="Unassembled WGS sequence"/>
</dbReference>
<organism evidence="1 2">
    <name type="scientific">Streptomyces aurantiogriseus</name>
    <dbReference type="NCBI Taxonomy" id="66870"/>
    <lineage>
        <taxon>Bacteria</taxon>
        <taxon>Bacillati</taxon>
        <taxon>Actinomycetota</taxon>
        <taxon>Actinomycetes</taxon>
        <taxon>Kitasatosporales</taxon>
        <taxon>Streptomycetaceae</taxon>
        <taxon>Streptomyces</taxon>
    </lineage>
</organism>
<dbReference type="EMBL" id="BMSX01000002">
    <property type="protein sequence ID" value="GGQ95473.1"/>
    <property type="molecule type" value="Genomic_DNA"/>
</dbReference>
<dbReference type="AlphaFoldDB" id="A0A918BX98"/>
<evidence type="ECO:0000313" key="2">
    <source>
        <dbReference type="Proteomes" id="UP000658320"/>
    </source>
</evidence>